<dbReference type="EMBL" id="LAZR01022504">
    <property type="protein sequence ID" value="KKL81647.1"/>
    <property type="molecule type" value="Genomic_DNA"/>
</dbReference>
<name>A0A0F9I2S1_9ZZZZ</name>
<proteinExistence type="predicted"/>
<evidence type="ECO:0000313" key="1">
    <source>
        <dbReference type="EMBL" id="KKL81647.1"/>
    </source>
</evidence>
<dbReference type="AlphaFoldDB" id="A0A0F9I2S1"/>
<organism evidence="1">
    <name type="scientific">marine sediment metagenome</name>
    <dbReference type="NCBI Taxonomy" id="412755"/>
    <lineage>
        <taxon>unclassified sequences</taxon>
        <taxon>metagenomes</taxon>
        <taxon>ecological metagenomes</taxon>
    </lineage>
</organism>
<accession>A0A0F9I2S1</accession>
<gene>
    <name evidence="1" type="ORF">LCGC14_1992650</name>
</gene>
<protein>
    <submittedName>
        <fullName evidence="1">Uncharacterized protein</fullName>
    </submittedName>
</protein>
<comment type="caution">
    <text evidence="1">The sequence shown here is derived from an EMBL/GenBank/DDBJ whole genome shotgun (WGS) entry which is preliminary data.</text>
</comment>
<sequence length="196" mass="22385">MSIPIRRSSKIIRSKTIPLHPVRGGMSMDEVSEYIDNMPDSVLGRIKFSIPWQYNTGDRDYPDPDGFRGSVSALSKEDARTTRDTVQIECWDKFHQNPQVNTAVRGLIGRLTGLDFSVSSKVWDIQEVLEEIEFDPRNRLYNFWPKYVGRTFVEGELFLPLTVHSDSFVEIDFLDPARLTTKGDDDTGIIFHPSTA</sequence>
<reference evidence="1" key="1">
    <citation type="journal article" date="2015" name="Nature">
        <title>Complex archaea that bridge the gap between prokaryotes and eukaryotes.</title>
        <authorList>
            <person name="Spang A."/>
            <person name="Saw J.H."/>
            <person name="Jorgensen S.L."/>
            <person name="Zaremba-Niedzwiedzka K."/>
            <person name="Martijn J."/>
            <person name="Lind A.E."/>
            <person name="van Eijk R."/>
            <person name="Schleper C."/>
            <person name="Guy L."/>
            <person name="Ettema T.J."/>
        </authorList>
    </citation>
    <scope>NUCLEOTIDE SEQUENCE</scope>
</reference>